<dbReference type="Proteomes" id="UP000501690">
    <property type="component" value="Linkage Group LG2"/>
</dbReference>
<dbReference type="AlphaFoldDB" id="A0A4D6L3W8"/>
<evidence type="ECO:0000313" key="1">
    <source>
        <dbReference type="EMBL" id="QCD83189.1"/>
    </source>
</evidence>
<dbReference type="EMBL" id="CP039346">
    <property type="protein sequence ID" value="QCD83189.1"/>
    <property type="molecule type" value="Genomic_DNA"/>
</dbReference>
<reference evidence="1 2" key="1">
    <citation type="submission" date="2019-04" db="EMBL/GenBank/DDBJ databases">
        <title>An improved genome assembly and genetic linkage map for asparagus bean, Vigna unguiculata ssp. sesquipedialis.</title>
        <authorList>
            <person name="Xia Q."/>
            <person name="Zhang R."/>
            <person name="Dong Y."/>
        </authorList>
    </citation>
    <scope>NUCLEOTIDE SEQUENCE [LARGE SCALE GENOMIC DNA]</scope>
    <source>
        <tissue evidence="1">Leaf</tissue>
    </source>
</reference>
<gene>
    <name evidence="1" type="ORF">DEO72_LG2g3532</name>
</gene>
<organism evidence="1 2">
    <name type="scientific">Vigna unguiculata</name>
    <name type="common">Cowpea</name>
    <dbReference type="NCBI Taxonomy" id="3917"/>
    <lineage>
        <taxon>Eukaryota</taxon>
        <taxon>Viridiplantae</taxon>
        <taxon>Streptophyta</taxon>
        <taxon>Embryophyta</taxon>
        <taxon>Tracheophyta</taxon>
        <taxon>Spermatophyta</taxon>
        <taxon>Magnoliopsida</taxon>
        <taxon>eudicotyledons</taxon>
        <taxon>Gunneridae</taxon>
        <taxon>Pentapetalae</taxon>
        <taxon>rosids</taxon>
        <taxon>fabids</taxon>
        <taxon>Fabales</taxon>
        <taxon>Fabaceae</taxon>
        <taxon>Papilionoideae</taxon>
        <taxon>50 kb inversion clade</taxon>
        <taxon>NPAAA clade</taxon>
        <taxon>indigoferoid/millettioid clade</taxon>
        <taxon>Phaseoleae</taxon>
        <taxon>Vigna</taxon>
    </lineage>
</organism>
<keyword evidence="2" id="KW-1185">Reference proteome</keyword>
<accession>A0A4D6L3W8</accession>
<evidence type="ECO:0000313" key="2">
    <source>
        <dbReference type="Proteomes" id="UP000501690"/>
    </source>
</evidence>
<sequence length="61" mass="6932">MSLCQVKLIVSAKSESEQLSKLGTTECQLCAAGLEMSLSITFCERFYVDRRFTKRYVECSL</sequence>
<name>A0A4D6L3W8_VIGUN</name>
<proteinExistence type="predicted"/>
<protein>
    <submittedName>
        <fullName evidence="1">Uncharacterized protein</fullName>
    </submittedName>
</protein>